<evidence type="ECO:0000313" key="1">
    <source>
        <dbReference type="EMBL" id="HAT3809346.1"/>
    </source>
</evidence>
<proteinExistence type="predicted"/>
<reference evidence="1" key="1">
    <citation type="journal article" date="2018" name="Genome Biol.">
        <title>SKESA: strategic k-mer extension for scrupulous assemblies.</title>
        <authorList>
            <person name="Souvorov A."/>
            <person name="Agarwala R."/>
            <person name="Lipman D.J."/>
        </authorList>
    </citation>
    <scope>NUCLEOTIDE SEQUENCE</scope>
    <source>
        <strain evidence="1">Morganella morganii ARLG-3209</strain>
    </source>
</reference>
<dbReference type="AlphaFoldDB" id="A0AAN5MG36"/>
<sequence>MPKGKVITLFEHGYLVSERDKDKANYARPLPEPAFRWLEQRCLKDKDTVDQRLLTLCVRAGVKVLQVKNYVGVLALPKGIRIEILPKTGKKDPDAGLSRTQLLMMLRTLKTFRCIASTDTFISTSKMTLPDIFVGQFIRSLQILLKKGIKSDYLRQSKNSAWLKGKLLVSKQIKANSIRRDRFFVEYDEYRVERMENRILKTAVEKVYDEVYSPQLRLGLRKFRDLFEAVPMISDPAIAFRSLVPDRHMQHYALPLEWAKLILNGNSPHCMSGNAEAVSLLFPAEAVFEAFISQWMRHHMSDDWGIKCQARQHSLTYYNDKNFFQLRPDILLVPKPHTQGLPQICDAKWKIISSEDGGIKKAGLSQGDFYQMYAYGMKYLNGKGNIFLIYPAHEGFKKPYQSSFMFNSELRLWVVPFDLKKSIQDSGKILRQYFAEISESAGAERIV</sequence>
<dbReference type="Proteomes" id="UP000865968">
    <property type="component" value="Unassembled WGS sequence"/>
</dbReference>
<dbReference type="PANTHER" id="PTHR38733:SF1">
    <property type="entry name" value="TYPE IV METHYL-DIRECTED RESTRICTION ENZYME ECOKMCRBC"/>
    <property type="match status" value="1"/>
</dbReference>
<gene>
    <name evidence="1" type="ORF">I8608_002205</name>
</gene>
<organism evidence="1 2">
    <name type="scientific">Morganella morganii</name>
    <name type="common">Proteus morganii</name>
    <dbReference type="NCBI Taxonomy" id="582"/>
    <lineage>
        <taxon>Bacteria</taxon>
        <taxon>Pseudomonadati</taxon>
        <taxon>Pseudomonadota</taxon>
        <taxon>Gammaproteobacteria</taxon>
        <taxon>Enterobacterales</taxon>
        <taxon>Morganellaceae</taxon>
        <taxon>Morganella</taxon>
    </lineage>
</organism>
<dbReference type="EMBL" id="DACSWI010000006">
    <property type="protein sequence ID" value="HAT3809346.1"/>
    <property type="molecule type" value="Genomic_DNA"/>
</dbReference>
<dbReference type="PANTHER" id="PTHR38733">
    <property type="entry name" value="PROTEIN MCRC"/>
    <property type="match status" value="1"/>
</dbReference>
<name>A0AAN5MG36_MORMO</name>
<comment type="caution">
    <text evidence="1">The sequence shown here is derived from an EMBL/GenBank/DDBJ whole genome shotgun (WGS) entry which is preliminary data.</text>
</comment>
<protein>
    <submittedName>
        <fullName evidence="1">McrC family protein</fullName>
    </submittedName>
</protein>
<evidence type="ECO:0000313" key="2">
    <source>
        <dbReference type="Proteomes" id="UP000865968"/>
    </source>
</evidence>
<dbReference type="Pfam" id="PF10117">
    <property type="entry name" value="McrBC"/>
    <property type="match status" value="1"/>
</dbReference>
<reference evidence="1" key="2">
    <citation type="submission" date="2020-10" db="EMBL/GenBank/DDBJ databases">
        <authorList>
            <consortium name="NCBI Pathogen Detection Project"/>
        </authorList>
    </citation>
    <scope>NUCLEOTIDE SEQUENCE</scope>
    <source>
        <strain evidence="1">Morganella morganii ARLG-3209</strain>
    </source>
</reference>
<accession>A0AAN5MG36</accession>
<dbReference type="InterPro" id="IPR019292">
    <property type="entry name" value="McrC"/>
</dbReference>